<protein>
    <recommendedName>
        <fullName evidence="6">3'(2'),5'-bisphosphate nucleotidase CysQ</fullName>
        <ecNumber evidence="6">3.1.3.7</ecNumber>
    </recommendedName>
    <alternativeName>
        <fullName evidence="6">3'(2'),5-bisphosphonucleoside 3'(2')-phosphohydrolase</fullName>
    </alternativeName>
    <alternativeName>
        <fullName evidence="6">3'-phosphoadenosine 5'-phosphate phosphatase</fullName>
        <shortName evidence="6">PAP phosphatase</shortName>
    </alternativeName>
</protein>
<feature type="binding site" evidence="6">
    <location>
        <position position="223"/>
    </location>
    <ligand>
        <name>Mg(2+)</name>
        <dbReference type="ChEBI" id="CHEBI:18420"/>
        <label>2</label>
    </ligand>
</feature>
<keyword evidence="11" id="KW-1185">Reference proteome</keyword>
<reference evidence="8 10" key="1">
    <citation type="submission" date="2015-09" db="EMBL/GenBank/DDBJ databases">
        <title>Identification and resolution of microdiversity through metagenomic sequencing of parallel consortia.</title>
        <authorList>
            <person name="Nelson W.C."/>
            <person name="Romine M.F."/>
            <person name="Lindemann S.R."/>
        </authorList>
    </citation>
    <scope>NUCLEOTIDE SEQUENCE [LARGE SCALE GENOMIC DNA]</scope>
    <source>
        <strain evidence="8">HL-109</strain>
    </source>
</reference>
<dbReference type="InterPro" id="IPR000760">
    <property type="entry name" value="Inositol_monophosphatase-like"/>
</dbReference>
<dbReference type="AlphaFoldDB" id="A0A0P7XPZ2"/>
<dbReference type="GO" id="GO:0046854">
    <property type="term" value="P:phosphatidylinositol phosphate biosynthetic process"/>
    <property type="evidence" value="ECO:0007669"/>
    <property type="project" value="InterPro"/>
</dbReference>
<evidence type="ECO:0000256" key="2">
    <source>
        <dbReference type="ARBA" id="ARBA00022475"/>
    </source>
</evidence>
<evidence type="ECO:0000313" key="8">
    <source>
        <dbReference type="EMBL" id="KPQ09587.1"/>
    </source>
</evidence>
<comment type="caution">
    <text evidence="8">The sequence shown here is derived from an EMBL/GenBank/DDBJ whole genome shotgun (WGS) entry which is preliminary data.</text>
</comment>
<dbReference type="EMBL" id="LJSX01000025">
    <property type="protein sequence ID" value="KPQ09587.1"/>
    <property type="molecule type" value="Genomic_DNA"/>
</dbReference>
<dbReference type="PRINTS" id="PR00377">
    <property type="entry name" value="IMPHPHTASES"/>
</dbReference>
<dbReference type="NCBIfam" id="TIGR01331">
    <property type="entry name" value="bisphos_cysQ"/>
    <property type="match status" value="1"/>
</dbReference>
<sequence length="276" mass="28825">MAAAKGTPDIEDLARVAVTAGRAIMTIYTGPFDVEAKPDDSPVTRADIEAENVIAAGLAEIAPDIPIVAEEAAAAGDIPDVGDRFFLVDPLDGTREFIERNGEFTVNIALIVDGAPVMGVIHAPASGEIVFADSARGAFAGRVALEENEPTISDIRQIRARSVTEDGAVALVSRSHCDAQTHEALARFAPGAVKPLGSSLKLCRIAQGAADLYLRHGPTMQWDTAAGDAILRAAGGCVVDLAGAPLRYARHVAGVSRDFGNPDFCAFGDARLKARL</sequence>
<keyword evidence="3 6" id="KW-0997">Cell inner membrane</keyword>
<feature type="binding site" evidence="6">
    <location>
        <position position="89"/>
    </location>
    <ligand>
        <name>Mg(2+)</name>
        <dbReference type="ChEBI" id="CHEBI:18420"/>
        <label>2</label>
    </ligand>
</feature>
<evidence type="ECO:0000256" key="5">
    <source>
        <dbReference type="ARBA" id="ARBA00023136"/>
    </source>
</evidence>
<comment type="cofactor">
    <cofactor evidence="6 7">
        <name>Mg(2+)</name>
        <dbReference type="ChEBI" id="CHEBI:18420"/>
    </cofactor>
</comment>
<evidence type="ECO:0000256" key="6">
    <source>
        <dbReference type="HAMAP-Rule" id="MF_02095"/>
    </source>
</evidence>
<keyword evidence="2 6" id="KW-1003">Cell membrane</keyword>
<feature type="binding site" evidence="6">
    <location>
        <position position="91"/>
    </location>
    <ligand>
        <name>Mg(2+)</name>
        <dbReference type="ChEBI" id="CHEBI:18420"/>
        <label>1</label>
    </ligand>
</feature>
<dbReference type="Gene3D" id="3.30.540.10">
    <property type="entry name" value="Fructose-1,6-Bisphosphatase, subunit A, domain 1"/>
    <property type="match status" value="1"/>
</dbReference>
<dbReference type="GO" id="GO:0000287">
    <property type="term" value="F:magnesium ion binding"/>
    <property type="evidence" value="ECO:0007669"/>
    <property type="project" value="UniProtKB-UniRule"/>
</dbReference>
<feature type="binding site" evidence="7">
    <location>
        <position position="70"/>
    </location>
    <ligand>
        <name>Mg(2+)</name>
        <dbReference type="ChEBI" id="CHEBI:18420"/>
        <label>1</label>
        <note>catalytic</note>
    </ligand>
</feature>
<evidence type="ECO:0000313" key="11">
    <source>
        <dbReference type="Proteomes" id="UP000182800"/>
    </source>
</evidence>
<dbReference type="Proteomes" id="UP000050497">
    <property type="component" value="Unassembled WGS sequence"/>
</dbReference>
<proteinExistence type="inferred from homology"/>
<reference evidence="9 11" key="2">
    <citation type="submission" date="2016-08" db="EMBL/GenBank/DDBJ databases">
        <authorList>
            <person name="Varghese N."/>
            <person name="Submissions Spin"/>
        </authorList>
    </citation>
    <scope>NUCLEOTIDE SEQUENCE [LARGE SCALE GENOMIC DNA]</scope>
    <source>
        <strain evidence="9 11">HL-109</strain>
    </source>
</reference>
<dbReference type="GO" id="GO:0050427">
    <property type="term" value="P:3'-phosphoadenosine 5'-phosphosulfate metabolic process"/>
    <property type="evidence" value="ECO:0007669"/>
    <property type="project" value="TreeGrafter"/>
</dbReference>
<keyword evidence="5 6" id="KW-0472">Membrane</keyword>
<dbReference type="Pfam" id="PF00459">
    <property type="entry name" value="Inositol_P"/>
    <property type="match status" value="1"/>
</dbReference>
<dbReference type="InterPro" id="IPR050725">
    <property type="entry name" value="CysQ/Inositol_MonoPase"/>
</dbReference>
<dbReference type="Gene3D" id="3.40.190.80">
    <property type="match status" value="1"/>
</dbReference>
<gene>
    <name evidence="6 8" type="primary">cysQ</name>
    <name evidence="9" type="ORF">GA0071312_1492</name>
    <name evidence="8" type="ORF">HLUCCO17_14230</name>
</gene>
<dbReference type="PROSITE" id="PS00630">
    <property type="entry name" value="IMP_2"/>
    <property type="match status" value="1"/>
</dbReference>
<comment type="function">
    <text evidence="6">Converts adenosine-3',5'-bisphosphate (PAP) to AMP.</text>
</comment>
<dbReference type="OrthoDB" id="9785695at2"/>
<feature type="binding site" evidence="6">
    <location>
        <position position="223"/>
    </location>
    <ligand>
        <name>substrate</name>
    </ligand>
</feature>
<dbReference type="InterPro" id="IPR020550">
    <property type="entry name" value="Inositol_monophosphatase_CS"/>
</dbReference>
<dbReference type="Proteomes" id="UP000182800">
    <property type="component" value="Unassembled WGS sequence"/>
</dbReference>
<dbReference type="EMBL" id="FMBM01000002">
    <property type="protein sequence ID" value="SCC80436.1"/>
    <property type="molecule type" value="Genomic_DNA"/>
</dbReference>
<feature type="binding site" evidence="6">
    <location>
        <position position="92"/>
    </location>
    <ligand>
        <name>Mg(2+)</name>
        <dbReference type="ChEBI" id="CHEBI:18420"/>
        <label>2</label>
    </ligand>
</feature>
<evidence type="ECO:0000256" key="1">
    <source>
        <dbReference type="ARBA" id="ARBA00005289"/>
    </source>
</evidence>
<comment type="subcellular location">
    <subcellularLocation>
        <location evidence="6">Cell inner membrane</location>
        <topology evidence="6">Peripheral membrane protein</topology>
        <orientation evidence="6">Cytoplasmic side</orientation>
    </subcellularLocation>
</comment>
<dbReference type="SUPFAM" id="SSF56655">
    <property type="entry name" value="Carbohydrate phosphatase"/>
    <property type="match status" value="1"/>
</dbReference>
<dbReference type="CDD" id="cd01638">
    <property type="entry name" value="CysQ"/>
    <property type="match status" value="1"/>
</dbReference>
<evidence type="ECO:0000313" key="10">
    <source>
        <dbReference type="Proteomes" id="UP000050497"/>
    </source>
</evidence>
<dbReference type="GO" id="GO:0005886">
    <property type="term" value="C:plasma membrane"/>
    <property type="evidence" value="ECO:0007669"/>
    <property type="project" value="UniProtKB-SubCell"/>
</dbReference>
<keyword evidence="6 7" id="KW-0479">Metal-binding</keyword>
<evidence type="ECO:0000313" key="9">
    <source>
        <dbReference type="EMBL" id="SCC80436.1"/>
    </source>
</evidence>
<dbReference type="InterPro" id="IPR006240">
    <property type="entry name" value="CysQ"/>
</dbReference>
<feature type="binding site" evidence="7">
    <location>
        <position position="91"/>
    </location>
    <ligand>
        <name>Mg(2+)</name>
        <dbReference type="ChEBI" id="CHEBI:18420"/>
        <label>1</label>
        <note>catalytic</note>
    </ligand>
</feature>
<feature type="binding site" evidence="6">
    <location>
        <position position="70"/>
    </location>
    <ligand>
        <name>Mg(2+)</name>
        <dbReference type="ChEBI" id="CHEBI:18420"/>
        <label>1</label>
    </ligand>
</feature>
<name>A0A0P7XPZ2_9HYPH</name>
<evidence type="ECO:0000256" key="3">
    <source>
        <dbReference type="ARBA" id="ARBA00022519"/>
    </source>
</evidence>
<feature type="binding site" evidence="6">
    <location>
        <position position="70"/>
    </location>
    <ligand>
        <name>substrate</name>
    </ligand>
</feature>
<feature type="binding site" evidence="7">
    <location>
        <position position="92"/>
    </location>
    <ligand>
        <name>Mg(2+)</name>
        <dbReference type="ChEBI" id="CHEBI:18420"/>
        <label>1</label>
        <note>catalytic</note>
    </ligand>
</feature>
<accession>A0A0P7XPZ2</accession>
<dbReference type="RefSeq" id="WP_074444441.1">
    <property type="nucleotide sequence ID" value="NZ_FMBM01000002.1"/>
</dbReference>
<keyword evidence="6 7" id="KW-0460">Magnesium</keyword>
<comment type="similarity">
    <text evidence="1 6">Belongs to the inositol monophosphatase superfamily. CysQ family.</text>
</comment>
<dbReference type="HAMAP" id="MF_02095">
    <property type="entry name" value="CysQ"/>
    <property type="match status" value="1"/>
</dbReference>
<feature type="binding site" evidence="6">
    <location>
        <begin position="91"/>
        <end position="94"/>
    </location>
    <ligand>
        <name>substrate</name>
    </ligand>
</feature>
<dbReference type="GO" id="GO:0008441">
    <property type="term" value="F:3'(2'),5'-bisphosphate nucleotidase activity"/>
    <property type="evidence" value="ECO:0007669"/>
    <property type="project" value="UniProtKB-UniRule"/>
</dbReference>
<dbReference type="PANTHER" id="PTHR43028:SF5">
    <property type="entry name" value="3'(2'),5'-BISPHOSPHATE NUCLEOTIDASE 1"/>
    <property type="match status" value="1"/>
</dbReference>
<feature type="binding site" evidence="6">
    <location>
        <position position="89"/>
    </location>
    <ligand>
        <name>Mg(2+)</name>
        <dbReference type="ChEBI" id="CHEBI:18420"/>
        <label>1</label>
    </ligand>
</feature>
<dbReference type="PANTHER" id="PTHR43028">
    <property type="entry name" value="3'(2'),5'-BISPHOSPHATE NUCLEOTIDASE 1"/>
    <property type="match status" value="1"/>
</dbReference>
<dbReference type="PATRIC" id="fig|1653334.4.peg.552"/>
<dbReference type="GO" id="GO:0000103">
    <property type="term" value="P:sulfate assimilation"/>
    <property type="evidence" value="ECO:0007669"/>
    <property type="project" value="TreeGrafter"/>
</dbReference>
<feature type="binding site" evidence="7">
    <location>
        <position position="223"/>
    </location>
    <ligand>
        <name>Mg(2+)</name>
        <dbReference type="ChEBI" id="CHEBI:18420"/>
        <label>1</label>
        <note>catalytic</note>
    </ligand>
</feature>
<dbReference type="EC" id="3.1.3.7" evidence="6"/>
<comment type="catalytic activity">
    <reaction evidence="6">
        <text>adenosine 3',5'-bisphosphate + H2O = AMP + phosphate</text>
        <dbReference type="Rhea" id="RHEA:10040"/>
        <dbReference type="ChEBI" id="CHEBI:15377"/>
        <dbReference type="ChEBI" id="CHEBI:43474"/>
        <dbReference type="ChEBI" id="CHEBI:58343"/>
        <dbReference type="ChEBI" id="CHEBI:456215"/>
        <dbReference type="EC" id="3.1.3.7"/>
    </reaction>
</comment>
<keyword evidence="4 6" id="KW-0378">Hydrolase</keyword>
<evidence type="ECO:0000256" key="7">
    <source>
        <dbReference type="PIRSR" id="PIRSR600760-2"/>
    </source>
</evidence>
<organism evidence="8 10">
    <name type="scientific">Saliniramus fredricksonii</name>
    <dbReference type="NCBI Taxonomy" id="1653334"/>
    <lineage>
        <taxon>Bacteria</taxon>
        <taxon>Pseudomonadati</taxon>
        <taxon>Pseudomonadota</taxon>
        <taxon>Alphaproteobacteria</taxon>
        <taxon>Hyphomicrobiales</taxon>
        <taxon>Salinarimonadaceae</taxon>
        <taxon>Saliniramus</taxon>
    </lineage>
</organism>
<evidence type="ECO:0000256" key="4">
    <source>
        <dbReference type="ARBA" id="ARBA00022801"/>
    </source>
</evidence>
<feature type="binding site" evidence="7">
    <location>
        <position position="89"/>
    </location>
    <ligand>
        <name>Mg(2+)</name>
        <dbReference type="ChEBI" id="CHEBI:18420"/>
        <label>1</label>
        <note>catalytic</note>
    </ligand>
</feature>
<dbReference type="STRING" id="1653334.GA0071312_1492"/>